<dbReference type="Pfam" id="PF01568">
    <property type="entry name" value="Molydop_binding"/>
    <property type="match status" value="1"/>
</dbReference>
<dbReference type="InterPro" id="IPR039261">
    <property type="entry name" value="FNR_nucleotide-bd"/>
</dbReference>
<evidence type="ECO:0000256" key="13">
    <source>
        <dbReference type="ARBA" id="ARBA00022857"/>
    </source>
</evidence>
<dbReference type="PROSITE" id="PS51669">
    <property type="entry name" value="4FE4S_MOW_BIS_MGD"/>
    <property type="match status" value="1"/>
</dbReference>
<keyword evidence="8" id="KW-0500">Molybdenum</keyword>
<dbReference type="GO" id="GO:0051539">
    <property type="term" value="F:4 iron, 4 sulfur cluster binding"/>
    <property type="evidence" value="ECO:0007669"/>
    <property type="project" value="UniProtKB-KW"/>
</dbReference>
<dbReference type="FunFam" id="3.40.50.80:FF:000001">
    <property type="entry name" value="NADPH--cytochrome P450 reductase 1"/>
    <property type="match status" value="1"/>
</dbReference>
<dbReference type="PROSITE" id="PS51384">
    <property type="entry name" value="FAD_FR"/>
    <property type="match status" value="1"/>
</dbReference>
<dbReference type="PROSITE" id="PS50902">
    <property type="entry name" value="FLAVODOXIN_LIKE"/>
    <property type="match status" value="1"/>
</dbReference>
<dbReference type="InterPro" id="IPR001433">
    <property type="entry name" value="OxRdtase_FAD/NAD-bd"/>
</dbReference>
<evidence type="ECO:0000256" key="6">
    <source>
        <dbReference type="ARBA" id="ARBA00012604"/>
    </source>
</evidence>
<name>A0A1B1KGI8_RHOOP</name>
<keyword evidence="13" id="KW-0521">NADP</keyword>
<proteinExistence type="inferred from homology"/>
<evidence type="ECO:0000259" key="21">
    <source>
        <dbReference type="PROSITE" id="PS51669"/>
    </source>
</evidence>
<evidence type="ECO:0000256" key="3">
    <source>
        <dbReference type="ARBA" id="ARBA00001966"/>
    </source>
</evidence>
<evidence type="ECO:0000256" key="18">
    <source>
        <dbReference type="ARBA" id="ARBA00052219"/>
    </source>
</evidence>
<dbReference type="InterPro" id="IPR027467">
    <property type="entry name" value="MopterinOxRdtase_cofactor_BS"/>
</dbReference>
<comment type="catalytic activity">
    <reaction evidence="18">
        <text>hydrogen sulfide + 3 NADP(+) + 3 H2O = sulfite + 3 NADPH + 4 H(+)</text>
        <dbReference type="Rhea" id="RHEA:13801"/>
        <dbReference type="ChEBI" id="CHEBI:15377"/>
        <dbReference type="ChEBI" id="CHEBI:15378"/>
        <dbReference type="ChEBI" id="CHEBI:17359"/>
        <dbReference type="ChEBI" id="CHEBI:29919"/>
        <dbReference type="ChEBI" id="CHEBI:57783"/>
        <dbReference type="ChEBI" id="CHEBI:58349"/>
        <dbReference type="EC" id="1.8.1.2"/>
    </reaction>
</comment>
<dbReference type="InterPro" id="IPR001094">
    <property type="entry name" value="Flavdoxin-like"/>
</dbReference>
<keyword evidence="9" id="KW-0285">Flavoprotein</keyword>
<dbReference type="Pfam" id="PF04879">
    <property type="entry name" value="Molybdop_Fe4S4"/>
    <property type="match status" value="1"/>
</dbReference>
<dbReference type="InterPro" id="IPR029039">
    <property type="entry name" value="Flavoprotein-like_sf"/>
</dbReference>
<dbReference type="GO" id="GO:0046872">
    <property type="term" value="F:metal ion binding"/>
    <property type="evidence" value="ECO:0007669"/>
    <property type="project" value="UniProtKB-KW"/>
</dbReference>
<keyword evidence="15" id="KW-0408">Iron</keyword>
<dbReference type="PANTHER" id="PTHR43105:SF9">
    <property type="entry name" value="NADPH-FE(3+) OXIDOREDUCTASE SUBUNIT ALPHA"/>
    <property type="match status" value="1"/>
</dbReference>
<gene>
    <name evidence="22" type="ORF">R1CP_35645</name>
</gene>
<dbReference type="CDD" id="cd02754">
    <property type="entry name" value="MopB_Nitrate-R-NapA-like"/>
    <property type="match status" value="1"/>
</dbReference>
<dbReference type="PANTHER" id="PTHR43105">
    <property type="entry name" value="RESPIRATORY NITRATE REDUCTASE"/>
    <property type="match status" value="1"/>
</dbReference>
<dbReference type="GO" id="GO:0004783">
    <property type="term" value="F:sulfite reductase (NADPH) activity"/>
    <property type="evidence" value="ECO:0007669"/>
    <property type="project" value="UniProtKB-EC"/>
</dbReference>
<dbReference type="GO" id="GO:0010181">
    <property type="term" value="F:FMN binding"/>
    <property type="evidence" value="ECO:0007669"/>
    <property type="project" value="InterPro"/>
</dbReference>
<protein>
    <recommendedName>
        <fullName evidence="6">assimilatory sulfite reductase (NADPH)</fullName>
        <ecNumber evidence="6">1.8.1.2</ecNumber>
    </recommendedName>
</protein>
<keyword evidence="11" id="KW-0479">Metal-binding</keyword>
<evidence type="ECO:0000256" key="16">
    <source>
        <dbReference type="ARBA" id="ARBA00023014"/>
    </source>
</evidence>
<dbReference type="FunFam" id="2.40.40.20:FF:000005">
    <property type="entry name" value="Periplasmic nitrate reductase"/>
    <property type="match status" value="1"/>
</dbReference>
<keyword evidence="14" id="KW-0560">Oxidoreductase</keyword>
<feature type="domain" description="FAD-binding FR-type" evidence="20">
    <location>
        <begin position="1011"/>
        <end position="1227"/>
    </location>
</feature>
<keyword evidence="10" id="KW-0288">FMN</keyword>
<dbReference type="PATRIC" id="fig|37919.13.peg.7496"/>
<dbReference type="Gene3D" id="3.40.228.10">
    <property type="entry name" value="Dimethylsulfoxide Reductase, domain 2"/>
    <property type="match status" value="1"/>
</dbReference>
<evidence type="ECO:0000256" key="17">
    <source>
        <dbReference type="ARBA" id="ARBA00023063"/>
    </source>
</evidence>
<dbReference type="Pfam" id="PF00175">
    <property type="entry name" value="NAD_binding_1"/>
    <property type="match status" value="1"/>
</dbReference>
<dbReference type="InterPro" id="IPR008254">
    <property type="entry name" value="Flavodoxin/NO_synth"/>
</dbReference>
<evidence type="ECO:0000256" key="11">
    <source>
        <dbReference type="ARBA" id="ARBA00022723"/>
    </source>
</evidence>
<evidence type="ECO:0000256" key="8">
    <source>
        <dbReference type="ARBA" id="ARBA00022505"/>
    </source>
</evidence>
<evidence type="ECO:0000256" key="1">
    <source>
        <dbReference type="ARBA" id="ARBA00001917"/>
    </source>
</evidence>
<dbReference type="Gene3D" id="3.40.50.740">
    <property type="match status" value="1"/>
</dbReference>
<reference evidence="22 23" key="1">
    <citation type="submission" date="2014-07" db="EMBL/GenBank/DDBJ databases">
        <authorList>
            <person name="Zhang J.E."/>
            <person name="Yang H."/>
            <person name="Guo J."/>
            <person name="Deng Z."/>
            <person name="Luo H."/>
            <person name="Luo M."/>
            <person name="Zhao B."/>
        </authorList>
    </citation>
    <scope>NUCLEOTIDE SEQUENCE [LARGE SCALE GENOMIC DNA]</scope>
    <source>
        <strain evidence="22 23">1CP</strain>
    </source>
</reference>
<dbReference type="InterPro" id="IPR017938">
    <property type="entry name" value="Riboflavin_synthase-like_b-brl"/>
</dbReference>
<dbReference type="Pfam" id="PF00667">
    <property type="entry name" value="FAD_binding_1"/>
    <property type="match status" value="1"/>
</dbReference>
<dbReference type="Gene3D" id="2.20.25.90">
    <property type="entry name" value="ADC-like domains"/>
    <property type="match status" value="1"/>
</dbReference>
<dbReference type="PRINTS" id="PR00369">
    <property type="entry name" value="FLAVODOXIN"/>
</dbReference>
<evidence type="ECO:0000256" key="7">
    <source>
        <dbReference type="ARBA" id="ARBA00022485"/>
    </source>
</evidence>
<evidence type="ECO:0000256" key="10">
    <source>
        <dbReference type="ARBA" id="ARBA00022643"/>
    </source>
</evidence>
<evidence type="ECO:0000313" key="22">
    <source>
        <dbReference type="EMBL" id="ANS31735.1"/>
    </source>
</evidence>
<comment type="similarity">
    <text evidence="5">Belongs to the prokaryotic molybdopterin-containing oxidoreductase family. NasA/NapA/NarB subfamily.</text>
</comment>
<dbReference type="InterPro" id="IPR006656">
    <property type="entry name" value="Mopterin_OxRdtase"/>
</dbReference>
<keyword evidence="12" id="KW-0274">FAD</keyword>
<feature type="domain" description="4Fe-4S Mo/W bis-MGD-type" evidence="21">
    <location>
        <begin position="8"/>
        <end position="70"/>
    </location>
</feature>
<dbReference type="Gene3D" id="3.40.50.80">
    <property type="entry name" value="Nucleotide-binding domain of ferredoxin-NADP reductase (FNR) module"/>
    <property type="match status" value="1"/>
</dbReference>
<dbReference type="SUPFAM" id="SSF52218">
    <property type="entry name" value="Flavoproteins"/>
    <property type="match status" value="1"/>
</dbReference>
<keyword evidence="7" id="KW-0004">4Fe-4S</keyword>
<dbReference type="GO" id="GO:0042128">
    <property type="term" value="P:nitrate assimilation"/>
    <property type="evidence" value="ECO:0007669"/>
    <property type="project" value="UniProtKB-KW"/>
</dbReference>
<dbReference type="Pfam" id="PF00258">
    <property type="entry name" value="Flavodoxin_1"/>
    <property type="match status" value="1"/>
</dbReference>
<dbReference type="CDD" id="cd02791">
    <property type="entry name" value="MopB_CT_Nitrate-R-NapA-like"/>
    <property type="match status" value="1"/>
</dbReference>
<dbReference type="GO" id="GO:0043546">
    <property type="term" value="F:molybdopterin cofactor binding"/>
    <property type="evidence" value="ECO:0007669"/>
    <property type="project" value="InterPro"/>
</dbReference>
<dbReference type="SUPFAM" id="SSF50692">
    <property type="entry name" value="ADC-like"/>
    <property type="match status" value="1"/>
</dbReference>
<evidence type="ECO:0000256" key="4">
    <source>
        <dbReference type="ARBA" id="ARBA00001974"/>
    </source>
</evidence>
<sequence length="1378" mass="150919">MQQQKAGTSTVKTACSYCGVGCGMVLEVGTDPGTGARRVLKASGDKDHPTNFGRLCTKGATSAEMLVAGGRMETGYVRDERGEAPTSIDVGAAISETARRLKEQLDEHGPDALSFYVSGQMSIEAQYLITKLAKGFVGTNQIESNSRLCMASAGTGYKQSLGADGPPGSYQDFDSADVFFVIGANMADCHPILFLRMMDRVKAGAKLIVVDPRRNATADKSNLFMQIAPGTDLALLNGLLHLLVKNGHTDPEFIAEFTEGWEVMPEFLEEYTPEKVADITGIPESDIRQAAQWIGEAENWMSCWTMGLNQSTHGTWNTNAICNLHLATGAICRPGSGPFSLTGQPNAMGGREMGYMGPGLPGQRSVLAADDRAFIEDLWELPEGSIRTEVGTGTVDMFERMVAGDIKACWIICTNPVATVANRRTVIEGLEAAELVITQDVFLDTETNGYADILLPGALWAESDSVMINSERNLTLLQQAVDPVGQALPDWQIIARVACEMGYADAFTYDSSEDVFEEIKRTWNPKTGYDLRGISYDRLRETPVQWPSPPGNRTDRNPLRYVNDGVSQNLLSAPDGSLPRLAFATASGKAAFFPRPHMLPAEMPDDDYPFVLNTGRLQHQWHTMTKTGKVAKLNKLNSGPFVEINPADAQKLSIADGDKVEVASRRGRAVLPAVVSDRVLAGGCFAPFHWNDSFGEYLSINAVTNDAVDPTSFQPEFKACAVSLTRVAPVAAPEVPESGGALTLAQGSPAAEMSRILGLDDSASPTFDEHERMYLAGLLSGLQSTEIQGVPVLPRSAPISGSKRVWLDGLMAGLFSRSDVPQSAVVPDANTESVQHPVVVVWASQTGNAEEFAAECAEQLEAAGHGTRLTSMDDYDVAGLADVRDLLIITSTFGDGDAPDNGSSFWSALSSDEAPKLSQTRYAVLAFGDSNYDDFCGHGKRIDARLEQLEAKRLTERVDCEPDYEDQARQWLTQVQKLVRERAAADGAPVVASAPAPARPAAKKAATFTRKTPLVTRLTKNIPLSAAGSSKDVRQFGFEVSDPEFSYEAGDALGVWPTNSDAVVDEWLKVTRSIPDTPVTLPDLPEMTLREALRTKLEITKVTPELLRFVQSRTQDTELARLLRPQNKIALQQWLWGRQSMDVLAEYGVEADAEEWLSVLKRLQPRLYSISSSPKVDPGEVQLTVSAVRYNHEGKNRSGVCSTFLADHCDDADVPIFVQKSAHFRPPQAADAPMIMVGPGTGIAPFRGFLHERRELGHTGKNWMFFGEQHEATDFYYREEMEAMHRDGFLTHLDAAFSRDQRQKIYVQDRIREHGAKLWGWMQEGASLYVCGDASRMAKDVDETIREVVRTHGRLDEEDTELYMKQLATDKRYVRDVY</sequence>
<dbReference type="Proteomes" id="UP000186108">
    <property type="component" value="Chromosome"/>
</dbReference>
<dbReference type="InterPro" id="IPR023173">
    <property type="entry name" value="NADPH_Cyt_P450_Rdtase_alpha"/>
</dbReference>
<dbReference type="InterPro" id="IPR006963">
    <property type="entry name" value="Mopterin_OxRdtase_4Fe-4S_dom"/>
</dbReference>
<dbReference type="RefSeq" id="WP_065492812.1">
    <property type="nucleotide sequence ID" value="NZ_CP009111.1"/>
</dbReference>
<evidence type="ECO:0000256" key="14">
    <source>
        <dbReference type="ARBA" id="ARBA00023002"/>
    </source>
</evidence>
<dbReference type="PRINTS" id="PR00371">
    <property type="entry name" value="FPNCR"/>
</dbReference>
<dbReference type="Gene3D" id="3.40.50.360">
    <property type="match status" value="1"/>
</dbReference>
<dbReference type="InterPro" id="IPR001709">
    <property type="entry name" value="Flavoprot_Pyr_Nucl_cyt_Rdtase"/>
</dbReference>
<dbReference type="EC" id="1.8.1.2" evidence="6"/>
<feature type="domain" description="Flavodoxin-like" evidence="19">
    <location>
        <begin position="838"/>
        <end position="976"/>
    </location>
</feature>
<dbReference type="PROSITE" id="PS00551">
    <property type="entry name" value="MOLYBDOPTERIN_PROK_1"/>
    <property type="match status" value="1"/>
</dbReference>
<dbReference type="SUPFAM" id="SSF63380">
    <property type="entry name" value="Riboflavin synthase domain-like"/>
    <property type="match status" value="1"/>
</dbReference>
<dbReference type="Gene3D" id="2.40.30.10">
    <property type="entry name" value="Translation factors"/>
    <property type="match status" value="1"/>
</dbReference>
<dbReference type="Pfam" id="PF00384">
    <property type="entry name" value="Molybdopterin"/>
    <property type="match status" value="1"/>
</dbReference>
<evidence type="ECO:0000259" key="19">
    <source>
        <dbReference type="PROSITE" id="PS50902"/>
    </source>
</evidence>
<dbReference type="InterPro" id="IPR006657">
    <property type="entry name" value="MoPterin_dinucl-bd_dom"/>
</dbReference>
<evidence type="ECO:0000256" key="12">
    <source>
        <dbReference type="ARBA" id="ARBA00022827"/>
    </source>
</evidence>
<evidence type="ECO:0000256" key="5">
    <source>
        <dbReference type="ARBA" id="ARBA00008747"/>
    </source>
</evidence>
<dbReference type="InterPro" id="IPR041957">
    <property type="entry name" value="CT_Nitrate-R-NapA-like"/>
</dbReference>
<dbReference type="InterPro" id="IPR009010">
    <property type="entry name" value="Asp_de-COase-like_dom_sf"/>
</dbReference>
<dbReference type="EMBL" id="CP009111">
    <property type="protein sequence ID" value="ANS31735.1"/>
    <property type="molecule type" value="Genomic_DNA"/>
</dbReference>
<dbReference type="InterPro" id="IPR017927">
    <property type="entry name" value="FAD-bd_FR_type"/>
</dbReference>
<dbReference type="SUPFAM" id="SSF52343">
    <property type="entry name" value="Ferredoxin reductase-like, C-terminal NADP-linked domain"/>
    <property type="match status" value="1"/>
</dbReference>
<dbReference type="Gene3D" id="1.20.990.10">
    <property type="entry name" value="NADPH-cytochrome p450 Reductase, Chain A, domain 3"/>
    <property type="match status" value="1"/>
</dbReference>
<dbReference type="GO" id="GO:0016020">
    <property type="term" value="C:membrane"/>
    <property type="evidence" value="ECO:0007669"/>
    <property type="project" value="TreeGrafter"/>
</dbReference>
<keyword evidence="16" id="KW-0411">Iron-sulfur</keyword>
<comment type="cofactor">
    <cofactor evidence="2">
        <name>Mo-bis(molybdopterin guanine dinucleotide)</name>
        <dbReference type="ChEBI" id="CHEBI:60539"/>
    </cofactor>
</comment>
<evidence type="ECO:0000256" key="9">
    <source>
        <dbReference type="ARBA" id="ARBA00022630"/>
    </source>
</evidence>
<accession>A0A1B1KGI8</accession>
<dbReference type="InterPro" id="IPR003097">
    <property type="entry name" value="CysJ-like_FAD-binding"/>
</dbReference>
<dbReference type="SMART" id="SM00926">
    <property type="entry name" value="Molybdop_Fe4S4"/>
    <property type="match status" value="1"/>
</dbReference>
<evidence type="ECO:0000313" key="23">
    <source>
        <dbReference type="Proteomes" id="UP000186108"/>
    </source>
</evidence>
<evidence type="ECO:0000256" key="2">
    <source>
        <dbReference type="ARBA" id="ARBA00001942"/>
    </source>
</evidence>
<dbReference type="InterPro" id="IPR050123">
    <property type="entry name" value="Prok_molybdopt-oxidoreductase"/>
</dbReference>
<dbReference type="SUPFAM" id="SSF53706">
    <property type="entry name" value="Formate dehydrogenase/DMSO reductase, domains 1-3"/>
    <property type="match status" value="1"/>
</dbReference>
<dbReference type="Gene3D" id="2.40.40.20">
    <property type="match status" value="1"/>
</dbReference>
<evidence type="ECO:0000259" key="20">
    <source>
        <dbReference type="PROSITE" id="PS51384"/>
    </source>
</evidence>
<organism evidence="22 23">
    <name type="scientific">Rhodococcus opacus</name>
    <name type="common">Nocardia opaca</name>
    <dbReference type="NCBI Taxonomy" id="37919"/>
    <lineage>
        <taxon>Bacteria</taxon>
        <taxon>Bacillati</taxon>
        <taxon>Actinomycetota</taxon>
        <taxon>Actinomycetes</taxon>
        <taxon>Mycobacteriales</taxon>
        <taxon>Nocardiaceae</taxon>
        <taxon>Rhodococcus</taxon>
    </lineage>
</organism>
<dbReference type="CDD" id="cd06199">
    <property type="entry name" value="SiR"/>
    <property type="match status" value="1"/>
</dbReference>
<evidence type="ECO:0000256" key="15">
    <source>
        <dbReference type="ARBA" id="ARBA00023004"/>
    </source>
</evidence>
<comment type="cofactor">
    <cofactor evidence="3">
        <name>[4Fe-4S] cluster</name>
        <dbReference type="ChEBI" id="CHEBI:49883"/>
    </cofactor>
</comment>
<keyword evidence="17" id="KW-0534">Nitrate assimilation</keyword>
<comment type="cofactor">
    <cofactor evidence="1">
        <name>FMN</name>
        <dbReference type="ChEBI" id="CHEBI:58210"/>
    </cofactor>
</comment>
<comment type="cofactor">
    <cofactor evidence="4">
        <name>FAD</name>
        <dbReference type="ChEBI" id="CHEBI:57692"/>
    </cofactor>
</comment>